<dbReference type="OrthoDB" id="415290at2759"/>
<accession>A0A812LB65</accession>
<evidence type="ECO:0000313" key="2">
    <source>
        <dbReference type="EMBL" id="CAE7241736.1"/>
    </source>
</evidence>
<name>A0A812LB65_SYMPI</name>
<organism evidence="2 3">
    <name type="scientific">Symbiodinium pilosum</name>
    <name type="common">Dinoflagellate</name>
    <dbReference type="NCBI Taxonomy" id="2952"/>
    <lineage>
        <taxon>Eukaryota</taxon>
        <taxon>Sar</taxon>
        <taxon>Alveolata</taxon>
        <taxon>Dinophyceae</taxon>
        <taxon>Suessiales</taxon>
        <taxon>Symbiodiniaceae</taxon>
        <taxon>Symbiodinium</taxon>
    </lineage>
</organism>
<evidence type="ECO:0000256" key="1">
    <source>
        <dbReference type="SAM" id="MobiDB-lite"/>
    </source>
</evidence>
<gene>
    <name evidence="2" type="ORF">SPIL2461_LOCUS4213</name>
</gene>
<evidence type="ECO:0000313" key="3">
    <source>
        <dbReference type="Proteomes" id="UP000649617"/>
    </source>
</evidence>
<comment type="caution">
    <text evidence="2">The sequence shown here is derived from an EMBL/GenBank/DDBJ whole genome shotgun (WGS) entry which is preliminary data.</text>
</comment>
<reference evidence="2" key="1">
    <citation type="submission" date="2021-02" db="EMBL/GenBank/DDBJ databases">
        <authorList>
            <person name="Dougan E. K."/>
            <person name="Rhodes N."/>
            <person name="Thang M."/>
            <person name="Chan C."/>
        </authorList>
    </citation>
    <scope>NUCLEOTIDE SEQUENCE</scope>
</reference>
<feature type="compositionally biased region" description="Basic and acidic residues" evidence="1">
    <location>
        <begin position="318"/>
        <end position="334"/>
    </location>
</feature>
<dbReference type="AlphaFoldDB" id="A0A812LB65"/>
<feature type="region of interest" description="Disordered" evidence="1">
    <location>
        <begin position="318"/>
        <end position="348"/>
    </location>
</feature>
<proteinExistence type="predicted"/>
<dbReference type="EMBL" id="CAJNIZ010005424">
    <property type="protein sequence ID" value="CAE7241736.1"/>
    <property type="molecule type" value="Genomic_DNA"/>
</dbReference>
<evidence type="ECO:0008006" key="4">
    <source>
        <dbReference type="Google" id="ProtNLM"/>
    </source>
</evidence>
<protein>
    <recommendedName>
        <fullName evidence="4">TOG domain-containing protein</fullName>
    </recommendedName>
</protein>
<sequence length="348" mass="38966">MLDPKAYFAQWQAATQAAAAAPQPSSDDAEHDAVIHQVASLSAVRCAAHVKEKGQNFTSLVAIEALCTMATKSSYKLREDLFKQPHVKALCKRIQELLHQPPPALDLRDLSRAAEALAKFPEEARGNAAMSMGAIANSMSQLNTSAWSADTASKLLWSMARCGNGEEIQKNKQVVTHVVKELVRDKGRRIQELSYDGLAHLLWAVSRARIHKRGVDRQTVHMQDSDSFLFQLASRRIVDEIERIPVTLLADVVHIHNEIGIKNERLFRAICPKIVSKQKELRDDQMSKCIKAYTRFMIPLKEEAQGFRTMAVVQKGDFLRPSDKPKPQGKKTFDKPQALYPATQLHAK</sequence>
<dbReference type="Proteomes" id="UP000649617">
    <property type="component" value="Unassembled WGS sequence"/>
</dbReference>
<keyword evidence="3" id="KW-1185">Reference proteome</keyword>